<organism evidence="2 3">
    <name type="scientific">Bradyrhizobium iriomotense</name>
    <dbReference type="NCBI Taxonomy" id="441950"/>
    <lineage>
        <taxon>Bacteria</taxon>
        <taxon>Pseudomonadati</taxon>
        <taxon>Pseudomonadota</taxon>
        <taxon>Alphaproteobacteria</taxon>
        <taxon>Hyphomicrobiales</taxon>
        <taxon>Nitrobacteraceae</taxon>
        <taxon>Bradyrhizobium</taxon>
    </lineage>
</organism>
<dbReference type="Proteomes" id="UP001156905">
    <property type="component" value="Unassembled WGS sequence"/>
</dbReference>
<protein>
    <recommendedName>
        <fullName evidence="1">Tc1-like transposase DDE domain-containing protein</fullName>
    </recommendedName>
</protein>
<evidence type="ECO:0000313" key="2">
    <source>
        <dbReference type="EMBL" id="GLR87780.1"/>
    </source>
</evidence>
<keyword evidence="3" id="KW-1185">Reference proteome</keyword>
<evidence type="ECO:0000259" key="1">
    <source>
        <dbReference type="Pfam" id="PF13358"/>
    </source>
</evidence>
<dbReference type="Gene3D" id="3.30.420.10">
    <property type="entry name" value="Ribonuclease H-like superfamily/Ribonuclease H"/>
    <property type="match status" value="1"/>
</dbReference>
<proteinExistence type="predicted"/>
<dbReference type="EMBL" id="BSOW01000015">
    <property type="protein sequence ID" value="GLR87780.1"/>
    <property type="molecule type" value="Genomic_DNA"/>
</dbReference>
<comment type="caution">
    <text evidence="2">The sequence shown here is derived from an EMBL/GenBank/DDBJ whole genome shotgun (WGS) entry which is preliminary data.</text>
</comment>
<dbReference type="Pfam" id="PF13358">
    <property type="entry name" value="DDE_3"/>
    <property type="match status" value="1"/>
</dbReference>
<dbReference type="InterPro" id="IPR036397">
    <property type="entry name" value="RNaseH_sf"/>
</dbReference>
<name>A0ABQ6B266_9BRAD</name>
<reference evidence="3" key="1">
    <citation type="journal article" date="2019" name="Int. J. Syst. Evol. Microbiol.">
        <title>The Global Catalogue of Microorganisms (GCM) 10K type strain sequencing project: providing services to taxonomists for standard genome sequencing and annotation.</title>
        <authorList>
            <consortium name="The Broad Institute Genomics Platform"/>
            <consortium name="The Broad Institute Genome Sequencing Center for Infectious Disease"/>
            <person name="Wu L."/>
            <person name="Ma J."/>
        </authorList>
    </citation>
    <scope>NUCLEOTIDE SEQUENCE [LARGE SCALE GENOMIC DNA]</scope>
    <source>
        <strain evidence="3">NBRC 102520</strain>
    </source>
</reference>
<evidence type="ECO:0000313" key="3">
    <source>
        <dbReference type="Proteomes" id="UP001156905"/>
    </source>
</evidence>
<sequence length="137" mass="15540">MTFIAVLRYDRISGPWIIDGPIKGELFTLYVEKALAPTLVKGEIVILYNLGSHWGKPARNAIGATGAHLLFLPPYSPDLDPLDQVFAKFKHLVESRRARRRGDLAKGRRSPGSLLHPRVRQLFLKFRICFPYKNSTL</sequence>
<gene>
    <name evidence="2" type="ORF">GCM10007857_44910</name>
</gene>
<accession>A0ABQ6B266</accession>
<dbReference type="InterPro" id="IPR038717">
    <property type="entry name" value="Tc1-like_DDE_dom"/>
</dbReference>
<feature type="domain" description="Tc1-like transposase DDE" evidence="1">
    <location>
        <begin position="3"/>
        <end position="104"/>
    </location>
</feature>